<dbReference type="AlphaFoldDB" id="A0A512HY81"/>
<keyword evidence="3 11" id="KW-0808">Transferase</keyword>
<protein>
    <submittedName>
        <fullName evidence="11">Acyltransferase</fullName>
    </submittedName>
</protein>
<dbReference type="Pfam" id="PF01757">
    <property type="entry name" value="Acyl_transf_3"/>
    <property type="match status" value="1"/>
</dbReference>
<evidence type="ECO:0000259" key="9">
    <source>
        <dbReference type="Pfam" id="PF01757"/>
    </source>
</evidence>
<feature type="transmembrane region" description="Helical" evidence="8">
    <location>
        <begin position="238"/>
        <end position="256"/>
    </location>
</feature>
<feature type="transmembrane region" description="Helical" evidence="8">
    <location>
        <begin position="329"/>
        <end position="352"/>
    </location>
</feature>
<keyword evidence="12" id="KW-1185">Reference proteome</keyword>
<feature type="transmembrane region" description="Helical" evidence="8">
    <location>
        <begin position="373"/>
        <end position="394"/>
    </location>
</feature>
<feature type="domain" description="Acyltransferase 3" evidence="9">
    <location>
        <begin position="14"/>
        <end position="347"/>
    </location>
</feature>
<dbReference type="Gene3D" id="3.40.50.1110">
    <property type="entry name" value="SGNH hydrolase"/>
    <property type="match status" value="1"/>
</dbReference>
<feature type="transmembrane region" description="Helical" evidence="8">
    <location>
        <begin position="262"/>
        <end position="283"/>
    </location>
</feature>
<dbReference type="Proteomes" id="UP000321769">
    <property type="component" value="Unassembled WGS sequence"/>
</dbReference>
<feature type="transmembrane region" description="Helical" evidence="8">
    <location>
        <begin position="172"/>
        <end position="189"/>
    </location>
</feature>
<keyword evidence="2" id="KW-1003">Cell membrane</keyword>
<feature type="domain" description="SGNH" evidence="10">
    <location>
        <begin position="419"/>
        <end position="638"/>
    </location>
</feature>
<name>A0A512HY81_9ACTN</name>
<comment type="subcellular location">
    <subcellularLocation>
        <location evidence="1">Cell membrane</location>
        <topology evidence="1">Multi-pass membrane protein</topology>
    </subcellularLocation>
</comment>
<dbReference type="GO" id="GO:0016747">
    <property type="term" value="F:acyltransferase activity, transferring groups other than amino-acyl groups"/>
    <property type="evidence" value="ECO:0007669"/>
    <property type="project" value="InterPro"/>
</dbReference>
<dbReference type="InterPro" id="IPR043968">
    <property type="entry name" value="SGNH"/>
</dbReference>
<dbReference type="PANTHER" id="PTHR23028:SF53">
    <property type="entry name" value="ACYL_TRANSF_3 DOMAIN-CONTAINING PROTEIN"/>
    <property type="match status" value="1"/>
</dbReference>
<feature type="transmembrane region" description="Helical" evidence="8">
    <location>
        <begin position="18"/>
        <end position="34"/>
    </location>
</feature>
<evidence type="ECO:0000256" key="7">
    <source>
        <dbReference type="ARBA" id="ARBA00023315"/>
    </source>
</evidence>
<dbReference type="EMBL" id="BJZQ01000017">
    <property type="protein sequence ID" value="GEO90340.1"/>
    <property type="molecule type" value="Genomic_DNA"/>
</dbReference>
<evidence type="ECO:0000256" key="3">
    <source>
        <dbReference type="ARBA" id="ARBA00022679"/>
    </source>
</evidence>
<dbReference type="InterPro" id="IPR050879">
    <property type="entry name" value="Acyltransferase_3"/>
</dbReference>
<feature type="transmembrane region" description="Helical" evidence="8">
    <location>
        <begin position="209"/>
        <end position="226"/>
    </location>
</feature>
<comment type="caution">
    <text evidence="11">The sequence shown here is derived from an EMBL/GenBank/DDBJ whole genome shotgun (WGS) entry which is preliminary data.</text>
</comment>
<accession>A0A512HY81</accession>
<dbReference type="SUPFAM" id="SSF52266">
    <property type="entry name" value="SGNH hydrolase"/>
    <property type="match status" value="1"/>
</dbReference>
<dbReference type="InterPro" id="IPR036514">
    <property type="entry name" value="SGNH_hydro_sf"/>
</dbReference>
<keyword evidence="7 11" id="KW-0012">Acyltransferase</keyword>
<gene>
    <name evidence="11" type="ORF">AFL01nite_26670</name>
</gene>
<evidence type="ECO:0000256" key="6">
    <source>
        <dbReference type="ARBA" id="ARBA00023136"/>
    </source>
</evidence>
<evidence type="ECO:0000256" key="8">
    <source>
        <dbReference type="SAM" id="Phobius"/>
    </source>
</evidence>
<sequence>MGVTTATERRPRITSLDGIRGGFMLLFMLYHLGVPGLPGAWTGLSLFFVLSAFLITRLLLKERRRFGRVDVAGFYRRRARRLMPALVLLLLVLGAWGLFFADEFARRQLRGDILATLGFVMNWRLVLESDQYFSTFGSPSLLRHAWTLSVEEQFYLCVPLLLAILALMSRRLGLAVLVVAAVGSAWWTAQVGLGDASAVAHSYYGTDTRAQSLLVGMIVAFVDDGWRERTPAWLSRVGTPLAWVTLAGALAFVLLVDPMQPFMFLQGGLLAQAVVVGLLILALSRGVAGSAGRVLGWAPLAYLGVHSYGLYLFHWPITVWFDEAFPDRSVWIAVPVVLTLSVGAAAASYRWIEEPVMRHGVRGLFPRLRRPGRVALAAPVAVVAVAVAVGQVGATASQVGGRSVDVPPLVAGSPAYEPSEKPTRIALYGDSVAENLVTYFPTADYPDLLVSGLAVPGCDLVDLEPAWNEELGGAPDAECRRSWTNLGERLRDVDADTVVLVLGTLLSIPHYAPDGEVWWLDDRPYRDVVEKALDDLVSQAQDAGVTAQVATVPCRIDGRRGQSPALRTYFEQNPEVAEATSDPQVVNRWIRAWARDRDVEVLDLYEVLECSEGFRPEVNGVNLYGDQLHFSDEGAAMVWTWLAPRIRDHAGREPGE</sequence>
<evidence type="ECO:0000256" key="1">
    <source>
        <dbReference type="ARBA" id="ARBA00004651"/>
    </source>
</evidence>
<feature type="transmembrane region" description="Helical" evidence="8">
    <location>
        <begin position="81"/>
        <end position="101"/>
    </location>
</feature>
<dbReference type="Pfam" id="PF19040">
    <property type="entry name" value="SGNH"/>
    <property type="match status" value="1"/>
</dbReference>
<evidence type="ECO:0000256" key="4">
    <source>
        <dbReference type="ARBA" id="ARBA00022692"/>
    </source>
</evidence>
<dbReference type="GO" id="GO:0009103">
    <property type="term" value="P:lipopolysaccharide biosynthetic process"/>
    <property type="evidence" value="ECO:0007669"/>
    <property type="project" value="TreeGrafter"/>
</dbReference>
<keyword evidence="4 8" id="KW-0812">Transmembrane</keyword>
<evidence type="ECO:0000259" key="10">
    <source>
        <dbReference type="Pfam" id="PF19040"/>
    </source>
</evidence>
<evidence type="ECO:0000313" key="12">
    <source>
        <dbReference type="Proteomes" id="UP000321769"/>
    </source>
</evidence>
<dbReference type="InterPro" id="IPR002656">
    <property type="entry name" value="Acyl_transf_3_dom"/>
</dbReference>
<dbReference type="PANTHER" id="PTHR23028">
    <property type="entry name" value="ACETYLTRANSFERASE"/>
    <property type="match status" value="1"/>
</dbReference>
<feature type="transmembrane region" description="Helical" evidence="8">
    <location>
        <begin position="40"/>
        <end position="60"/>
    </location>
</feature>
<evidence type="ECO:0000256" key="2">
    <source>
        <dbReference type="ARBA" id="ARBA00022475"/>
    </source>
</evidence>
<keyword evidence="6 8" id="KW-0472">Membrane</keyword>
<evidence type="ECO:0000256" key="5">
    <source>
        <dbReference type="ARBA" id="ARBA00022989"/>
    </source>
</evidence>
<keyword evidence="5 8" id="KW-1133">Transmembrane helix</keyword>
<dbReference type="GO" id="GO:0005886">
    <property type="term" value="C:plasma membrane"/>
    <property type="evidence" value="ECO:0007669"/>
    <property type="project" value="UniProtKB-SubCell"/>
</dbReference>
<feature type="transmembrane region" description="Helical" evidence="8">
    <location>
        <begin position="295"/>
        <end position="317"/>
    </location>
</feature>
<organism evidence="11 12">
    <name type="scientific">Aeromicrobium flavum</name>
    <dbReference type="NCBI Taxonomy" id="416568"/>
    <lineage>
        <taxon>Bacteria</taxon>
        <taxon>Bacillati</taxon>
        <taxon>Actinomycetota</taxon>
        <taxon>Actinomycetes</taxon>
        <taxon>Propionibacteriales</taxon>
        <taxon>Nocardioidaceae</taxon>
        <taxon>Aeromicrobium</taxon>
    </lineage>
</organism>
<feature type="transmembrane region" description="Helical" evidence="8">
    <location>
        <begin position="145"/>
        <end position="165"/>
    </location>
</feature>
<proteinExistence type="predicted"/>
<reference evidence="11 12" key="1">
    <citation type="submission" date="2019-07" db="EMBL/GenBank/DDBJ databases">
        <title>Whole genome shotgun sequence of Aeromicrobium flavum NBRC 107625.</title>
        <authorList>
            <person name="Hosoyama A."/>
            <person name="Uohara A."/>
            <person name="Ohji S."/>
            <person name="Ichikawa N."/>
        </authorList>
    </citation>
    <scope>NUCLEOTIDE SEQUENCE [LARGE SCALE GENOMIC DNA]</scope>
    <source>
        <strain evidence="11 12">NBRC 107625</strain>
    </source>
</reference>
<evidence type="ECO:0000313" key="11">
    <source>
        <dbReference type="EMBL" id="GEO90340.1"/>
    </source>
</evidence>